<evidence type="ECO:0000256" key="5">
    <source>
        <dbReference type="SAM" id="Phobius"/>
    </source>
</evidence>
<feature type="transmembrane region" description="Helical" evidence="5">
    <location>
        <begin position="362"/>
        <end position="383"/>
    </location>
</feature>
<feature type="transmembrane region" description="Helical" evidence="5">
    <location>
        <begin position="404"/>
        <end position="423"/>
    </location>
</feature>
<evidence type="ECO:0000313" key="7">
    <source>
        <dbReference type="EMBL" id="KAF2761152.1"/>
    </source>
</evidence>
<dbReference type="InterPro" id="IPR020846">
    <property type="entry name" value="MFS_dom"/>
</dbReference>
<feature type="domain" description="Major facilitator superfamily (MFS) profile" evidence="6">
    <location>
        <begin position="94"/>
        <end position="523"/>
    </location>
</feature>
<dbReference type="CDD" id="cd17323">
    <property type="entry name" value="MFS_Tpo1_MDR_like"/>
    <property type="match status" value="1"/>
</dbReference>
<dbReference type="Gene3D" id="1.20.1250.20">
    <property type="entry name" value="MFS general substrate transporter like domains"/>
    <property type="match status" value="1"/>
</dbReference>
<dbReference type="EMBL" id="ML996567">
    <property type="protein sequence ID" value="KAF2761152.1"/>
    <property type="molecule type" value="Genomic_DNA"/>
</dbReference>
<feature type="transmembrane region" description="Helical" evidence="5">
    <location>
        <begin position="92"/>
        <end position="111"/>
    </location>
</feature>
<comment type="subcellular location">
    <subcellularLocation>
        <location evidence="1">Membrane</location>
        <topology evidence="1">Multi-pass membrane protein</topology>
    </subcellularLocation>
</comment>
<accession>A0A6A6WE99</accession>
<evidence type="ECO:0000259" key="6">
    <source>
        <dbReference type="PROSITE" id="PS50850"/>
    </source>
</evidence>
<keyword evidence="3 5" id="KW-1133">Transmembrane helix</keyword>
<dbReference type="PANTHER" id="PTHR23502">
    <property type="entry name" value="MAJOR FACILITATOR SUPERFAMILY"/>
    <property type="match status" value="1"/>
</dbReference>
<name>A0A6A6WE99_9PEZI</name>
<dbReference type="OrthoDB" id="446368at2759"/>
<feature type="transmembrane region" description="Helical" evidence="5">
    <location>
        <begin position="131"/>
        <end position="151"/>
    </location>
</feature>
<organism evidence="7 8">
    <name type="scientific">Pseudovirgaria hyperparasitica</name>
    <dbReference type="NCBI Taxonomy" id="470096"/>
    <lineage>
        <taxon>Eukaryota</taxon>
        <taxon>Fungi</taxon>
        <taxon>Dikarya</taxon>
        <taxon>Ascomycota</taxon>
        <taxon>Pezizomycotina</taxon>
        <taxon>Dothideomycetes</taxon>
        <taxon>Dothideomycetes incertae sedis</taxon>
        <taxon>Acrospermales</taxon>
        <taxon>Acrospermaceae</taxon>
        <taxon>Pseudovirgaria</taxon>
    </lineage>
</organism>
<sequence length="533" mass="58961">MSLHQFEQGARDTTWHSVAPTIHSIDTCNDSVKDEGKVTQCCSRCARSYSSSETLLQCAAPSPTKEVQSWLVDFDGPDDPLKPINFRQRDKFLIIGLTAACTFCVSFASSIFSTCTKVTAEEFGVSEEVMILGVSLYVLGFAFGPMLWGPLSERFGRFYPIFTGLTLFVICQIPLALAQNLQTVLVSRFLAGLFGAAPLGVTSAIYVDMLHIVDRGVAMSVFAAAVFLGPVLGPIMGSLIVHSHLGWRWTAWVTMIISGVFTLLGMFFVKETSEPIILQKMATKKRLETKEWAWHAKLDESPFTFKAVAQRYLLKPVRIILREPILVAVTAYISLVYSILYAIFFAYPVAFRMIRGWEPVMASLPFLGIMVGIIIACISMGVDARTRYARILKKNGKISPEDRLLPMIVGGFSLPIGLFWFAWTSHPNITFWPQVISGVFIGAGITSVFFNGVIYIADVYLSNVASAIAANGFVRGVSAASVLLFTPYMYRALGVAWATSLLGFFSMAMVPIPIIFYYYGRRLREKGTFSFAL</sequence>
<gene>
    <name evidence="7" type="ORF">EJ05DRAFT_449421</name>
</gene>
<protein>
    <submittedName>
        <fullName evidence="7">MFS general substrate transporter</fullName>
    </submittedName>
</protein>
<dbReference type="PROSITE" id="PS50850">
    <property type="entry name" value="MFS"/>
    <property type="match status" value="1"/>
</dbReference>
<feature type="transmembrane region" description="Helical" evidence="5">
    <location>
        <begin position="158"/>
        <end position="177"/>
    </location>
</feature>
<dbReference type="PANTHER" id="PTHR23502:SF47">
    <property type="entry name" value="MAJOR FACILITATOR SUPERFAMILY (MFS) PROFILE DOMAIN-CONTAINING PROTEIN-RELATED"/>
    <property type="match status" value="1"/>
</dbReference>
<dbReference type="GO" id="GO:0005886">
    <property type="term" value="C:plasma membrane"/>
    <property type="evidence" value="ECO:0007669"/>
    <property type="project" value="TreeGrafter"/>
</dbReference>
<dbReference type="SUPFAM" id="SSF103473">
    <property type="entry name" value="MFS general substrate transporter"/>
    <property type="match status" value="1"/>
</dbReference>
<feature type="transmembrane region" description="Helical" evidence="5">
    <location>
        <begin position="219"/>
        <end position="243"/>
    </location>
</feature>
<keyword evidence="2 5" id="KW-0812">Transmembrane</keyword>
<keyword evidence="4 5" id="KW-0472">Membrane</keyword>
<evidence type="ECO:0000256" key="4">
    <source>
        <dbReference type="ARBA" id="ARBA00023136"/>
    </source>
</evidence>
<dbReference type="Pfam" id="PF07690">
    <property type="entry name" value="MFS_1"/>
    <property type="match status" value="1"/>
</dbReference>
<feature type="transmembrane region" description="Helical" evidence="5">
    <location>
        <begin position="249"/>
        <end position="269"/>
    </location>
</feature>
<dbReference type="InterPro" id="IPR011701">
    <property type="entry name" value="MFS"/>
</dbReference>
<feature type="transmembrane region" description="Helical" evidence="5">
    <location>
        <begin position="325"/>
        <end position="350"/>
    </location>
</feature>
<evidence type="ECO:0000256" key="2">
    <source>
        <dbReference type="ARBA" id="ARBA00022692"/>
    </source>
</evidence>
<proteinExistence type="predicted"/>
<dbReference type="GO" id="GO:0022857">
    <property type="term" value="F:transmembrane transporter activity"/>
    <property type="evidence" value="ECO:0007669"/>
    <property type="project" value="InterPro"/>
</dbReference>
<feature type="transmembrane region" description="Helical" evidence="5">
    <location>
        <begin position="189"/>
        <end position="207"/>
    </location>
</feature>
<dbReference type="RefSeq" id="XP_033603603.1">
    <property type="nucleotide sequence ID" value="XM_033742333.1"/>
</dbReference>
<reference evidence="7" key="1">
    <citation type="journal article" date="2020" name="Stud. Mycol.">
        <title>101 Dothideomycetes genomes: a test case for predicting lifestyles and emergence of pathogens.</title>
        <authorList>
            <person name="Haridas S."/>
            <person name="Albert R."/>
            <person name="Binder M."/>
            <person name="Bloem J."/>
            <person name="Labutti K."/>
            <person name="Salamov A."/>
            <person name="Andreopoulos B."/>
            <person name="Baker S."/>
            <person name="Barry K."/>
            <person name="Bills G."/>
            <person name="Bluhm B."/>
            <person name="Cannon C."/>
            <person name="Castanera R."/>
            <person name="Culley D."/>
            <person name="Daum C."/>
            <person name="Ezra D."/>
            <person name="Gonzalez J."/>
            <person name="Henrissat B."/>
            <person name="Kuo A."/>
            <person name="Liang C."/>
            <person name="Lipzen A."/>
            <person name="Lutzoni F."/>
            <person name="Magnuson J."/>
            <person name="Mondo S."/>
            <person name="Nolan M."/>
            <person name="Ohm R."/>
            <person name="Pangilinan J."/>
            <person name="Park H.-J."/>
            <person name="Ramirez L."/>
            <person name="Alfaro M."/>
            <person name="Sun H."/>
            <person name="Tritt A."/>
            <person name="Yoshinaga Y."/>
            <person name="Zwiers L.-H."/>
            <person name="Turgeon B."/>
            <person name="Goodwin S."/>
            <person name="Spatafora J."/>
            <person name="Crous P."/>
            <person name="Grigoriev I."/>
        </authorList>
    </citation>
    <scope>NUCLEOTIDE SEQUENCE</scope>
    <source>
        <strain evidence="7">CBS 121739</strain>
    </source>
</reference>
<feature type="transmembrane region" description="Helical" evidence="5">
    <location>
        <begin position="496"/>
        <end position="519"/>
    </location>
</feature>
<dbReference type="FunFam" id="1.20.1250.20:FF:000011">
    <property type="entry name" value="MFS multidrug transporter, putative"/>
    <property type="match status" value="1"/>
</dbReference>
<dbReference type="AlphaFoldDB" id="A0A6A6WE99"/>
<evidence type="ECO:0000256" key="1">
    <source>
        <dbReference type="ARBA" id="ARBA00004141"/>
    </source>
</evidence>
<dbReference type="GeneID" id="54483387"/>
<dbReference type="InterPro" id="IPR036259">
    <property type="entry name" value="MFS_trans_sf"/>
</dbReference>
<feature type="transmembrane region" description="Helical" evidence="5">
    <location>
        <begin position="435"/>
        <end position="456"/>
    </location>
</feature>
<dbReference type="Proteomes" id="UP000799437">
    <property type="component" value="Unassembled WGS sequence"/>
</dbReference>
<keyword evidence="8" id="KW-1185">Reference proteome</keyword>
<evidence type="ECO:0000313" key="8">
    <source>
        <dbReference type="Proteomes" id="UP000799437"/>
    </source>
</evidence>
<feature type="transmembrane region" description="Helical" evidence="5">
    <location>
        <begin position="468"/>
        <end position="490"/>
    </location>
</feature>
<evidence type="ECO:0000256" key="3">
    <source>
        <dbReference type="ARBA" id="ARBA00022989"/>
    </source>
</evidence>